<sequence>MLEKSQQLLQRASQSMPGGVNSPVRAFTSVGGTPPFIERAEGVYLYDADGNRYIDYVLTWGPAIIGHAHPEVVEACQAAMARGSSFGAPTELEIELAETMIARVPGLDVVRMVNSGTEACMSAIRLARGATGRDKFIKFAGCYHGHSDSFLIAAGSGALTLGTPNSPGVTEGTARDTLVAQFNDLASVETLLDGFPDQVAAIILEPICGNTGCIPPDPGFLQGLRALCDKHGTVLIIDEVMTGFRVGYGGAAARFGVTADLYTFGKVVGGGFPLAAYGGREDLMRHIAPDGPVYQAGTLSGNPIAVTAGLKTLQLLTPEVYEQLEATSERLGTGMQAIIDKHGYPMTQTRAGAMFGVFFTDKPVHTHQDVLGCDLERFNAFFHGMLKRGVYLAPSQFEAGFLSTHHTDAIIDETLEHAEAVLATIFAE</sequence>
<dbReference type="UniPathway" id="UPA00251">
    <property type="reaction ID" value="UER00317"/>
</dbReference>
<evidence type="ECO:0000256" key="4">
    <source>
        <dbReference type="ARBA" id="ARBA00022898"/>
    </source>
</evidence>
<evidence type="ECO:0000256" key="1">
    <source>
        <dbReference type="ARBA" id="ARBA00001933"/>
    </source>
</evidence>
<dbReference type="RefSeq" id="WP_111728529.1">
    <property type="nucleotide sequence ID" value="NZ_QHKO01000001.1"/>
</dbReference>
<evidence type="ECO:0000313" key="9">
    <source>
        <dbReference type="Proteomes" id="UP000249169"/>
    </source>
</evidence>
<dbReference type="GO" id="GO:0006782">
    <property type="term" value="P:protoporphyrinogen IX biosynthetic process"/>
    <property type="evidence" value="ECO:0007669"/>
    <property type="project" value="UniProtKB-UniRule"/>
</dbReference>
<dbReference type="InterPro" id="IPR049704">
    <property type="entry name" value="Aminotrans_3_PPA_site"/>
</dbReference>
<dbReference type="Proteomes" id="UP000249169">
    <property type="component" value="Unassembled WGS sequence"/>
</dbReference>
<protein>
    <recommendedName>
        <fullName evidence="7">Glutamate-1-semialdehyde 2,1-aminomutase</fullName>
        <shortName evidence="7">GSA</shortName>
        <ecNumber evidence="7">5.4.3.8</ecNumber>
    </recommendedName>
    <alternativeName>
        <fullName evidence="7">Glutamate-1-semialdehyde aminotransferase</fullName>
        <shortName evidence="7">GSA-AT</shortName>
    </alternativeName>
</protein>
<reference evidence="8 9" key="1">
    <citation type="submission" date="2018-05" db="EMBL/GenBank/DDBJ databases">
        <title>Lujinxingia marina gen. nov. sp. nov., a new facultative anaerobic member of the class Deltaproteobacteria, and proposal of Lujinxingaceae fam. nov.</title>
        <authorList>
            <person name="Li C.-M."/>
        </authorList>
    </citation>
    <scope>NUCLEOTIDE SEQUENCE [LARGE SCALE GENOMIC DNA]</scope>
    <source>
        <strain evidence="8 9">B210</strain>
    </source>
</reference>
<comment type="cofactor">
    <cofactor evidence="1 7">
        <name>pyridoxal 5'-phosphate</name>
        <dbReference type="ChEBI" id="CHEBI:597326"/>
    </cofactor>
</comment>
<evidence type="ECO:0000256" key="6">
    <source>
        <dbReference type="ARBA" id="ARBA00023244"/>
    </source>
</evidence>
<dbReference type="Gene3D" id="3.90.1150.10">
    <property type="entry name" value="Aspartate Aminotransferase, domain 1"/>
    <property type="match status" value="1"/>
</dbReference>
<dbReference type="PANTHER" id="PTHR43713:SF3">
    <property type="entry name" value="GLUTAMATE-1-SEMIALDEHYDE 2,1-AMINOMUTASE 1, CHLOROPLASTIC-RELATED"/>
    <property type="match status" value="1"/>
</dbReference>
<dbReference type="InterPro" id="IPR015424">
    <property type="entry name" value="PyrdxlP-dep_Trfase"/>
</dbReference>
<dbReference type="InterPro" id="IPR005814">
    <property type="entry name" value="Aminotrans_3"/>
</dbReference>
<keyword evidence="5 7" id="KW-0413">Isomerase</keyword>
<dbReference type="GO" id="GO:0005737">
    <property type="term" value="C:cytoplasm"/>
    <property type="evidence" value="ECO:0007669"/>
    <property type="project" value="UniProtKB-SubCell"/>
</dbReference>
<dbReference type="PIRSF" id="PIRSF000521">
    <property type="entry name" value="Transaminase_4ab_Lys_Orn"/>
    <property type="match status" value="1"/>
</dbReference>
<keyword evidence="6 7" id="KW-0627">Porphyrin biosynthesis</keyword>
<dbReference type="AlphaFoldDB" id="A0A328C9P7"/>
<comment type="catalytic activity">
    <reaction evidence="7">
        <text>(S)-4-amino-5-oxopentanoate = 5-aminolevulinate</text>
        <dbReference type="Rhea" id="RHEA:14265"/>
        <dbReference type="ChEBI" id="CHEBI:57501"/>
        <dbReference type="ChEBI" id="CHEBI:356416"/>
        <dbReference type="EC" id="5.4.3.8"/>
    </reaction>
</comment>
<keyword evidence="7" id="KW-0963">Cytoplasm</keyword>
<dbReference type="GO" id="GO:0008483">
    <property type="term" value="F:transaminase activity"/>
    <property type="evidence" value="ECO:0007669"/>
    <property type="project" value="InterPro"/>
</dbReference>
<evidence type="ECO:0000256" key="2">
    <source>
        <dbReference type="ARBA" id="ARBA00004819"/>
    </source>
</evidence>
<dbReference type="Gene3D" id="3.40.640.10">
    <property type="entry name" value="Type I PLP-dependent aspartate aminotransferase-like (Major domain)"/>
    <property type="match status" value="1"/>
</dbReference>
<gene>
    <name evidence="7 8" type="primary">hemL</name>
    <name evidence="8" type="ORF">DL240_03865</name>
</gene>
<evidence type="ECO:0000256" key="5">
    <source>
        <dbReference type="ARBA" id="ARBA00023235"/>
    </source>
</evidence>
<accession>A0A328C9P7</accession>
<dbReference type="SUPFAM" id="SSF53383">
    <property type="entry name" value="PLP-dependent transferases"/>
    <property type="match status" value="1"/>
</dbReference>
<evidence type="ECO:0000256" key="3">
    <source>
        <dbReference type="ARBA" id="ARBA00008981"/>
    </source>
</evidence>
<dbReference type="NCBIfam" id="NF000818">
    <property type="entry name" value="PRK00062.1"/>
    <property type="match status" value="1"/>
</dbReference>
<dbReference type="PANTHER" id="PTHR43713">
    <property type="entry name" value="GLUTAMATE-1-SEMIALDEHYDE 2,1-AMINOMUTASE"/>
    <property type="match status" value="1"/>
</dbReference>
<evidence type="ECO:0000256" key="7">
    <source>
        <dbReference type="HAMAP-Rule" id="MF_00375"/>
    </source>
</evidence>
<dbReference type="OrthoDB" id="9801052at2"/>
<comment type="caution">
    <text evidence="8">The sequence shown here is derived from an EMBL/GenBank/DDBJ whole genome shotgun (WGS) entry which is preliminary data.</text>
</comment>
<comment type="subunit">
    <text evidence="7">Homodimer.</text>
</comment>
<keyword evidence="9" id="KW-1185">Reference proteome</keyword>
<proteinExistence type="inferred from homology"/>
<dbReference type="FunFam" id="3.40.640.10:FF:000021">
    <property type="entry name" value="Glutamate-1-semialdehyde 2,1-aminomutase"/>
    <property type="match status" value="1"/>
</dbReference>
<dbReference type="InterPro" id="IPR015422">
    <property type="entry name" value="PyrdxlP-dep_Trfase_small"/>
</dbReference>
<feature type="modified residue" description="N6-(pyridoxal phosphate)lysine" evidence="7">
    <location>
        <position position="266"/>
    </location>
</feature>
<organism evidence="8 9">
    <name type="scientific">Lujinxingia litoralis</name>
    <dbReference type="NCBI Taxonomy" id="2211119"/>
    <lineage>
        <taxon>Bacteria</taxon>
        <taxon>Deltaproteobacteria</taxon>
        <taxon>Bradymonadales</taxon>
        <taxon>Lujinxingiaceae</taxon>
        <taxon>Lujinxingia</taxon>
    </lineage>
</organism>
<dbReference type="InterPro" id="IPR004639">
    <property type="entry name" value="4pyrrol_synth_GluAld_NH2Trfase"/>
</dbReference>
<dbReference type="EMBL" id="QHKO01000001">
    <property type="protein sequence ID" value="RAL25357.1"/>
    <property type="molecule type" value="Genomic_DNA"/>
</dbReference>
<dbReference type="CDD" id="cd00610">
    <property type="entry name" value="OAT_like"/>
    <property type="match status" value="1"/>
</dbReference>
<dbReference type="InterPro" id="IPR015421">
    <property type="entry name" value="PyrdxlP-dep_Trfase_major"/>
</dbReference>
<dbReference type="NCBIfam" id="TIGR00713">
    <property type="entry name" value="hemL"/>
    <property type="match status" value="1"/>
</dbReference>
<dbReference type="Pfam" id="PF00202">
    <property type="entry name" value="Aminotran_3"/>
    <property type="match status" value="1"/>
</dbReference>
<dbReference type="PROSITE" id="PS00600">
    <property type="entry name" value="AA_TRANSFER_CLASS_3"/>
    <property type="match status" value="1"/>
</dbReference>
<comment type="pathway">
    <text evidence="2">Porphyrin-containing compound metabolism; protoporphyrin-IX biosynthesis; 5-aminolevulinate from L-glutamyl-tRNA(Glu): step 2/2.</text>
</comment>
<dbReference type="GO" id="GO:0042286">
    <property type="term" value="F:glutamate-1-semialdehyde 2,1-aminomutase activity"/>
    <property type="evidence" value="ECO:0007669"/>
    <property type="project" value="UniProtKB-UniRule"/>
</dbReference>
<keyword evidence="4 7" id="KW-0663">Pyridoxal phosphate</keyword>
<dbReference type="EC" id="5.4.3.8" evidence="7"/>
<name>A0A328C9P7_9DELT</name>
<comment type="similarity">
    <text evidence="3 7">Belongs to the class-III pyridoxal-phosphate-dependent aminotransferase family. HemL subfamily.</text>
</comment>
<evidence type="ECO:0000313" key="8">
    <source>
        <dbReference type="EMBL" id="RAL25357.1"/>
    </source>
</evidence>
<dbReference type="HAMAP" id="MF_00375">
    <property type="entry name" value="HemL_aminotrans_3"/>
    <property type="match status" value="1"/>
</dbReference>
<comment type="subcellular location">
    <subcellularLocation>
        <location evidence="7">Cytoplasm</location>
    </subcellularLocation>
</comment>
<dbReference type="GO" id="GO:0030170">
    <property type="term" value="F:pyridoxal phosphate binding"/>
    <property type="evidence" value="ECO:0007669"/>
    <property type="project" value="InterPro"/>
</dbReference>